<keyword evidence="1" id="KW-0175">Coiled coil</keyword>
<dbReference type="AlphaFoldDB" id="A0A847TYZ2"/>
<dbReference type="EMBL" id="WOWC01000001">
    <property type="protein sequence ID" value="NLV03841.1"/>
    <property type="molecule type" value="Genomic_DNA"/>
</dbReference>
<evidence type="ECO:0000313" key="2">
    <source>
        <dbReference type="EMBL" id="NLV03841.1"/>
    </source>
</evidence>
<accession>A0A847TYZ2</accession>
<protein>
    <submittedName>
        <fullName evidence="2">Uncharacterized protein</fullName>
    </submittedName>
</protein>
<evidence type="ECO:0000313" key="3">
    <source>
        <dbReference type="Proteomes" id="UP000619835"/>
    </source>
</evidence>
<feature type="coiled-coil region" evidence="1">
    <location>
        <begin position="65"/>
        <end position="99"/>
    </location>
</feature>
<proteinExistence type="predicted"/>
<comment type="caution">
    <text evidence="2">The sequence shown here is derived from an EMBL/GenBank/DDBJ whole genome shotgun (WGS) entry which is preliminary data.</text>
</comment>
<gene>
    <name evidence="2" type="ORF">GOC85_14835</name>
</gene>
<dbReference type="Proteomes" id="UP000619835">
    <property type="component" value="Unassembled WGS sequence"/>
</dbReference>
<sequence length="167" mass="19701">MTGSGWKDSVNIPESTTKATLYCSEDDKEEWDQEVEEQGYRSRSAYLYELIQEARAYREQGFLAHHESEERIEELKQEIERLENRLENQEQQSSGQTEIDDVDFLEKFLEDTYKPLDQILREIVESGALDDLIRKRVEDQLYFLAQQDQVEFERGHGWKLSSNGGDR</sequence>
<name>A0A847TYZ2_HALVO</name>
<evidence type="ECO:0000256" key="1">
    <source>
        <dbReference type="SAM" id="Coils"/>
    </source>
</evidence>
<reference evidence="2" key="1">
    <citation type="submission" date="2019-12" db="EMBL/GenBank/DDBJ databases">
        <title>Haloferax alexandrinus strain pws11.</title>
        <authorList>
            <person name="Verma D.K."/>
            <person name="Gopal K."/>
            <person name="Prasad E.S."/>
        </authorList>
    </citation>
    <scope>NUCLEOTIDE SEQUENCE</scope>
    <source>
        <strain evidence="2">Pws11</strain>
    </source>
</reference>
<organism evidence="2 3">
    <name type="scientific">Haloferax volcanii</name>
    <name type="common">Halobacterium volcanii</name>
    <dbReference type="NCBI Taxonomy" id="2246"/>
    <lineage>
        <taxon>Archaea</taxon>
        <taxon>Methanobacteriati</taxon>
        <taxon>Methanobacteriota</taxon>
        <taxon>Stenosarchaea group</taxon>
        <taxon>Halobacteria</taxon>
        <taxon>Halobacteriales</taxon>
        <taxon>Haloferacaceae</taxon>
        <taxon>Haloferax</taxon>
    </lineage>
</organism>
<dbReference type="RefSeq" id="WP_006601315.1">
    <property type="nucleotide sequence ID" value="NZ_JAUDRO010000001.1"/>
</dbReference>